<evidence type="ECO:0000256" key="1">
    <source>
        <dbReference type="ARBA" id="ARBA00000968"/>
    </source>
</evidence>
<feature type="repeat" description="Lumazine-binding" evidence="10">
    <location>
        <begin position="1"/>
        <end position="102"/>
    </location>
</feature>
<keyword evidence="6" id="KW-0686">Riboflavin biosynthesis</keyword>
<name>A0A1H7QEB0_9GAMM</name>
<sequence>MFTGIVQSQAEVIAIISKNNAISLRLALDKSLIAHLEIGASVAVNGVCLTAVEFGALSAEQAFIEFDVIDETLRVTNLANIDLGSLVNVERSLKIGDEIGGHMLSGHVHTQAVLKQRVDKQDNCMLSFTVDPQYQKYLFAKGFIAINGVSLTLGADVANGFAVHLIPETLARTNLQTLLVGDSVNIEFDQQTMTIVNTIERMQLTRN</sequence>
<dbReference type="AlphaFoldDB" id="A0A1H7QEB0"/>
<dbReference type="OrthoDB" id="9788537at2"/>
<dbReference type="NCBIfam" id="NF009566">
    <property type="entry name" value="PRK13020.1"/>
    <property type="match status" value="1"/>
</dbReference>
<comment type="pathway">
    <text evidence="3">Cofactor biosynthesis; riboflavin biosynthesis; riboflavin from 2-hydroxy-3-oxobutyl phosphate and 5-amino-6-(D-ribitylamino)uracil: step 2/2.</text>
</comment>
<dbReference type="NCBIfam" id="TIGR00187">
    <property type="entry name" value="ribE"/>
    <property type="match status" value="1"/>
</dbReference>
<dbReference type="SUPFAM" id="SSF63380">
    <property type="entry name" value="Riboflavin synthase domain-like"/>
    <property type="match status" value="2"/>
</dbReference>
<dbReference type="PANTHER" id="PTHR21098:SF0">
    <property type="entry name" value="RIBOFLAVIN SYNTHASE"/>
    <property type="match status" value="1"/>
</dbReference>
<evidence type="ECO:0000256" key="4">
    <source>
        <dbReference type="ARBA" id="ARBA00012827"/>
    </source>
</evidence>
<evidence type="ECO:0000256" key="2">
    <source>
        <dbReference type="ARBA" id="ARBA00002803"/>
    </source>
</evidence>
<keyword evidence="13" id="KW-1185">Reference proteome</keyword>
<dbReference type="CDD" id="cd00402">
    <property type="entry name" value="Riboflavin_synthase_like"/>
    <property type="match status" value="1"/>
</dbReference>
<protein>
    <recommendedName>
        <fullName evidence="5 9">Riboflavin synthase</fullName>
        <ecNumber evidence="4 9">2.5.1.9</ecNumber>
    </recommendedName>
</protein>
<dbReference type="PANTHER" id="PTHR21098">
    <property type="entry name" value="RIBOFLAVIN SYNTHASE ALPHA CHAIN"/>
    <property type="match status" value="1"/>
</dbReference>
<dbReference type="GO" id="GO:0009231">
    <property type="term" value="P:riboflavin biosynthetic process"/>
    <property type="evidence" value="ECO:0007669"/>
    <property type="project" value="UniProtKB-KW"/>
</dbReference>
<dbReference type="EC" id="2.5.1.9" evidence="4 9"/>
<feature type="domain" description="Lumazine-binding" evidence="11">
    <location>
        <begin position="1"/>
        <end position="102"/>
    </location>
</feature>
<accession>A0A1H7QEB0</accession>
<dbReference type="NCBIfam" id="NF006767">
    <property type="entry name" value="PRK09289.1"/>
    <property type="match status" value="1"/>
</dbReference>
<dbReference type="STRING" id="641665.GCA_002104455_00860"/>
<dbReference type="Gene3D" id="2.40.30.20">
    <property type="match status" value="2"/>
</dbReference>
<dbReference type="InterPro" id="IPR023366">
    <property type="entry name" value="ATP_synth_asu-like_sf"/>
</dbReference>
<dbReference type="RefSeq" id="WP_085285261.1">
    <property type="nucleotide sequence ID" value="NZ_FOBI01000011.1"/>
</dbReference>
<dbReference type="Proteomes" id="UP000199297">
    <property type="component" value="Unassembled WGS sequence"/>
</dbReference>
<feature type="domain" description="Lumazine-binding" evidence="11">
    <location>
        <begin position="103"/>
        <end position="199"/>
    </location>
</feature>
<keyword evidence="7" id="KW-0808">Transferase</keyword>
<evidence type="ECO:0000256" key="5">
    <source>
        <dbReference type="ARBA" id="ARBA00013950"/>
    </source>
</evidence>
<keyword evidence="8" id="KW-0677">Repeat</keyword>
<evidence type="ECO:0000256" key="7">
    <source>
        <dbReference type="ARBA" id="ARBA00022679"/>
    </source>
</evidence>
<reference evidence="13" key="1">
    <citation type="submission" date="2016-10" db="EMBL/GenBank/DDBJ databases">
        <authorList>
            <person name="Varghese N."/>
            <person name="Submissions S."/>
        </authorList>
    </citation>
    <scope>NUCLEOTIDE SEQUENCE [LARGE SCALE GENOMIC DNA]</scope>
    <source>
        <strain evidence="13">CGMCC 1.9127</strain>
    </source>
</reference>
<evidence type="ECO:0000256" key="9">
    <source>
        <dbReference type="NCBIfam" id="TIGR00187"/>
    </source>
</evidence>
<evidence type="ECO:0000256" key="8">
    <source>
        <dbReference type="ARBA" id="ARBA00022737"/>
    </source>
</evidence>
<comment type="function">
    <text evidence="2">Catalyzes the dismutation of two molecules of 6,7-dimethyl-8-ribityllumazine, resulting in the formation of riboflavin and 5-amino-6-(D-ribitylamino)uracil.</text>
</comment>
<dbReference type="InterPro" id="IPR017938">
    <property type="entry name" value="Riboflavin_synthase-like_b-brl"/>
</dbReference>
<dbReference type="PROSITE" id="PS51177">
    <property type="entry name" value="LUMAZINE_BIND"/>
    <property type="match status" value="2"/>
</dbReference>
<organism evidence="12 13">
    <name type="scientific">Colwellia chukchiensis</name>
    <dbReference type="NCBI Taxonomy" id="641665"/>
    <lineage>
        <taxon>Bacteria</taxon>
        <taxon>Pseudomonadati</taxon>
        <taxon>Pseudomonadota</taxon>
        <taxon>Gammaproteobacteria</taxon>
        <taxon>Alteromonadales</taxon>
        <taxon>Colwelliaceae</taxon>
        <taxon>Colwellia</taxon>
    </lineage>
</organism>
<dbReference type="Pfam" id="PF00677">
    <property type="entry name" value="Lum_binding"/>
    <property type="match status" value="2"/>
</dbReference>
<dbReference type="EMBL" id="FOBI01000011">
    <property type="protein sequence ID" value="SEL46430.1"/>
    <property type="molecule type" value="Genomic_DNA"/>
</dbReference>
<dbReference type="FunFam" id="2.40.30.20:FF:000003">
    <property type="entry name" value="Riboflavin synthase, alpha subunit"/>
    <property type="match status" value="1"/>
</dbReference>
<evidence type="ECO:0000256" key="6">
    <source>
        <dbReference type="ARBA" id="ARBA00022619"/>
    </source>
</evidence>
<dbReference type="InterPro" id="IPR001783">
    <property type="entry name" value="Lumazine-bd"/>
</dbReference>
<evidence type="ECO:0000313" key="12">
    <source>
        <dbReference type="EMBL" id="SEL46430.1"/>
    </source>
</evidence>
<dbReference type="GO" id="GO:0004746">
    <property type="term" value="F:riboflavin synthase activity"/>
    <property type="evidence" value="ECO:0007669"/>
    <property type="project" value="UniProtKB-UniRule"/>
</dbReference>
<evidence type="ECO:0000259" key="11">
    <source>
        <dbReference type="PROSITE" id="PS51177"/>
    </source>
</evidence>
<dbReference type="PIRSF" id="PIRSF000498">
    <property type="entry name" value="Riboflavin_syn_A"/>
    <property type="match status" value="1"/>
</dbReference>
<feature type="repeat" description="Lumazine-binding" evidence="10">
    <location>
        <begin position="103"/>
        <end position="199"/>
    </location>
</feature>
<proteinExistence type="predicted"/>
<dbReference type="InterPro" id="IPR026017">
    <property type="entry name" value="Lumazine-bd_dom"/>
</dbReference>
<evidence type="ECO:0000313" key="13">
    <source>
        <dbReference type="Proteomes" id="UP000199297"/>
    </source>
</evidence>
<evidence type="ECO:0000256" key="3">
    <source>
        <dbReference type="ARBA" id="ARBA00004887"/>
    </source>
</evidence>
<comment type="catalytic activity">
    <reaction evidence="1">
        <text>2 6,7-dimethyl-8-(1-D-ribityl)lumazine + H(+) = 5-amino-6-(D-ribitylamino)uracil + riboflavin</text>
        <dbReference type="Rhea" id="RHEA:20772"/>
        <dbReference type="ChEBI" id="CHEBI:15378"/>
        <dbReference type="ChEBI" id="CHEBI:15934"/>
        <dbReference type="ChEBI" id="CHEBI:57986"/>
        <dbReference type="ChEBI" id="CHEBI:58201"/>
        <dbReference type="EC" id="2.5.1.9"/>
    </reaction>
</comment>
<gene>
    <name evidence="12" type="ORF">SAMN05216262_11184</name>
</gene>
<evidence type="ECO:0000256" key="10">
    <source>
        <dbReference type="PROSITE-ProRule" id="PRU00524"/>
    </source>
</evidence>